<gene>
    <name evidence="2" type="ORF">D9Q98_000204</name>
</gene>
<proteinExistence type="predicted"/>
<dbReference type="InterPro" id="IPR016040">
    <property type="entry name" value="NAD(P)-bd_dom"/>
</dbReference>
<name>A0A9D4Z1Z3_CHLVU</name>
<dbReference type="AlphaFoldDB" id="A0A9D4Z1Z3"/>
<dbReference type="SUPFAM" id="SSF103511">
    <property type="entry name" value="Chlorophyll a-b binding protein"/>
    <property type="match status" value="1"/>
</dbReference>
<evidence type="ECO:0000259" key="1">
    <source>
        <dbReference type="Pfam" id="PF13460"/>
    </source>
</evidence>
<keyword evidence="3" id="KW-1185">Reference proteome</keyword>
<protein>
    <recommendedName>
        <fullName evidence="1">NAD(P)-binding domain-containing protein</fullName>
    </recommendedName>
</protein>
<dbReference type="GO" id="GO:0051170">
    <property type="term" value="P:import into nucleus"/>
    <property type="evidence" value="ECO:0007669"/>
    <property type="project" value="TreeGrafter"/>
</dbReference>
<comment type="caution">
    <text evidence="2">The sequence shown here is derived from an EMBL/GenBank/DDBJ whole genome shotgun (WGS) entry which is preliminary data.</text>
</comment>
<reference evidence="2" key="1">
    <citation type="journal article" date="2019" name="Plant J.">
        <title>Chlorella vulgaris genome assembly and annotation reveals the molecular basis for metabolic acclimation to high light conditions.</title>
        <authorList>
            <person name="Cecchin M."/>
            <person name="Marcolungo L."/>
            <person name="Rossato M."/>
            <person name="Girolomoni L."/>
            <person name="Cosentino E."/>
            <person name="Cuine S."/>
            <person name="Li-Beisson Y."/>
            <person name="Delledonne M."/>
            <person name="Ballottari M."/>
        </authorList>
    </citation>
    <scope>NUCLEOTIDE SEQUENCE</scope>
    <source>
        <strain evidence="2">211/11P</strain>
    </source>
</reference>
<evidence type="ECO:0000313" key="2">
    <source>
        <dbReference type="EMBL" id="KAI3437756.1"/>
    </source>
</evidence>
<dbReference type="EMBL" id="SIDB01000001">
    <property type="protein sequence ID" value="KAI3437756.1"/>
    <property type="molecule type" value="Genomic_DNA"/>
</dbReference>
<dbReference type="Pfam" id="PF13460">
    <property type="entry name" value="NAD_binding_10"/>
    <property type="match status" value="1"/>
</dbReference>
<evidence type="ECO:0000313" key="3">
    <source>
        <dbReference type="Proteomes" id="UP001055712"/>
    </source>
</evidence>
<dbReference type="GO" id="GO:0005737">
    <property type="term" value="C:cytoplasm"/>
    <property type="evidence" value="ECO:0007669"/>
    <property type="project" value="TreeGrafter"/>
</dbReference>
<accession>A0A9D4Z1Z3</accession>
<dbReference type="Gene3D" id="3.40.50.720">
    <property type="entry name" value="NAD(P)-binding Rossmann-like Domain"/>
    <property type="match status" value="1"/>
</dbReference>
<dbReference type="PANTHER" id="PTHR14097">
    <property type="entry name" value="OXIDOREDUCTASE HTATIP2"/>
    <property type="match status" value="1"/>
</dbReference>
<organism evidence="2 3">
    <name type="scientific">Chlorella vulgaris</name>
    <name type="common">Green alga</name>
    <dbReference type="NCBI Taxonomy" id="3077"/>
    <lineage>
        <taxon>Eukaryota</taxon>
        <taxon>Viridiplantae</taxon>
        <taxon>Chlorophyta</taxon>
        <taxon>core chlorophytes</taxon>
        <taxon>Trebouxiophyceae</taxon>
        <taxon>Chlorellales</taxon>
        <taxon>Chlorellaceae</taxon>
        <taxon>Chlorella clade</taxon>
        <taxon>Chlorella</taxon>
    </lineage>
</organism>
<dbReference type="PANTHER" id="PTHR14097:SF7">
    <property type="entry name" value="OXIDOREDUCTASE HTATIP2"/>
    <property type="match status" value="1"/>
</dbReference>
<feature type="domain" description="NAD(P)-binding" evidence="1">
    <location>
        <begin position="11"/>
        <end position="207"/>
    </location>
</feature>
<dbReference type="Proteomes" id="UP001055712">
    <property type="component" value="Unassembled WGS sequence"/>
</dbReference>
<reference evidence="2" key="2">
    <citation type="submission" date="2020-11" db="EMBL/GenBank/DDBJ databases">
        <authorList>
            <person name="Cecchin M."/>
            <person name="Marcolungo L."/>
            <person name="Rossato M."/>
            <person name="Girolomoni L."/>
            <person name="Cosentino E."/>
            <person name="Cuine S."/>
            <person name="Li-Beisson Y."/>
            <person name="Delledonne M."/>
            <person name="Ballottari M."/>
        </authorList>
    </citation>
    <scope>NUCLEOTIDE SEQUENCE</scope>
    <source>
        <strain evidence="2">211/11P</strain>
        <tissue evidence="2">Whole cell</tissue>
    </source>
</reference>
<sequence length="412" mass="44214">MSKPLKAVVIGGTGAVGREVVGQLLNSAKYGSVVTVGRRGTEVPASYSSQAGYDGSKLKQVVVDMDKLEEQARDAFAGADSVFCCLGTTRGVAGSADQFRKVDRDYVAATSQAAKSAGTPFFALVSAQGARPNVWASDFKPLHGLLYMKTKGQAEELVKGQRFPCTAILRPGMLERGDLARGMEKLFSKLVTSVSVAKVASVMIKEAENFHERHTAAAASGEPIVSVFEMGDIQNPRDGRQLVVIAAGPRPEPPMRNFQSSNSSNGVPYSSTSSVASSTTVAVPLATPVAAPVTPVSYRVTWWQAMRFNGVPERVNGRLAMMAFLYIARREMETGLTVIQQAQQIPQDWSTWPFIALCLLFVYAAFPPALVGAKEEDFGIFRVAAEKTNGRAAMLGLAVLAALEWHSGFCFF</sequence>
<dbReference type="InterPro" id="IPR036291">
    <property type="entry name" value="NAD(P)-bd_dom_sf"/>
</dbReference>
<dbReference type="SUPFAM" id="SSF51735">
    <property type="entry name" value="NAD(P)-binding Rossmann-fold domains"/>
    <property type="match status" value="1"/>
</dbReference>
<dbReference type="OrthoDB" id="430436at2759"/>